<evidence type="ECO:0000259" key="8">
    <source>
        <dbReference type="Pfam" id="PF00590"/>
    </source>
</evidence>
<evidence type="ECO:0000313" key="9">
    <source>
        <dbReference type="EMBL" id="GGE22012.1"/>
    </source>
</evidence>
<dbReference type="EC" id="2.1.1.198" evidence="6"/>
<keyword evidence="4 6" id="KW-0808">Transferase</keyword>
<evidence type="ECO:0000256" key="2">
    <source>
        <dbReference type="ARBA" id="ARBA00022552"/>
    </source>
</evidence>
<keyword evidence="3 6" id="KW-0489">Methyltransferase</keyword>
<dbReference type="InterPro" id="IPR008189">
    <property type="entry name" value="rRNA_ssu_MeTfrase_I"/>
</dbReference>
<evidence type="ECO:0000313" key="10">
    <source>
        <dbReference type="Proteomes" id="UP000625210"/>
    </source>
</evidence>
<dbReference type="AlphaFoldDB" id="A0A8J2VE43"/>
<comment type="catalytic activity">
    <reaction evidence="6">
        <text>cytidine(1402) in 16S rRNA + S-adenosyl-L-methionine = 2'-O-methylcytidine(1402) in 16S rRNA + S-adenosyl-L-homocysteine + H(+)</text>
        <dbReference type="Rhea" id="RHEA:42924"/>
        <dbReference type="Rhea" id="RHEA-COMP:10285"/>
        <dbReference type="Rhea" id="RHEA-COMP:10286"/>
        <dbReference type="ChEBI" id="CHEBI:15378"/>
        <dbReference type="ChEBI" id="CHEBI:57856"/>
        <dbReference type="ChEBI" id="CHEBI:59789"/>
        <dbReference type="ChEBI" id="CHEBI:74495"/>
        <dbReference type="ChEBI" id="CHEBI:82748"/>
        <dbReference type="EC" id="2.1.1.198"/>
    </reaction>
</comment>
<evidence type="ECO:0000256" key="4">
    <source>
        <dbReference type="ARBA" id="ARBA00022679"/>
    </source>
</evidence>
<sequence>MFRQTNDPGEKGILYIVGTPIGNLADISERARRVLTEADVIAAEDTRHTRKLLNHLDISTPSVSYHEHNRLSRTAELADRLEKGERIALVSDAGMPGISDPGEDLIREAVQREIPVVPIPGPNAALSALVGSGIPPQPFAFIGFLPRQQKERVRELEKWRLTPATLIFYEAPHRVLAMLKDVESTLGDRQAAVARELTKKHEEWLRGKVSECRRWLEEHRPRGEFTIVVSGASEEEIREQQTEELVWWESLSLKEHVEHYIERGHRKKEAIQQAAKDRDVPKREVYNAYHQEDEEQ</sequence>
<dbReference type="InterPro" id="IPR014777">
    <property type="entry name" value="4pyrrole_Mease_sub1"/>
</dbReference>
<dbReference type="RefSeq" id="WP_188648231.1">
    <property type="nucleotide sequence ID" value="NZ_BMHQ01000008.1"/>
</dbReference>
<dbReference type="PANTHER" id="PTHR46111:SF1">
    <property type="entry name" value="RIBOSOMAL RNA SMALL SUBUNIT METHYLTRANSFERASE I"/>
    <property type="match status" value="1"/>
</dbReference>
<evidence type="ECO:0000256" key="3">
    <source>
        <dbReference type="ARBA" id="ARBA00022603"/>
    </source>
</evidence>
<proteinExistence type="inferred from homology"/>
<evidence type="ECO:0000256" key="5">
    <source>
        <dbReference type="ARBA" id="ARBA00022691"/>
    </source>
</evidence>
<feature type="region of interest" description="Disordered" evidence="7">
    <location>
        <begin position="268"/>
        <end position="296"/>
    </location>
</feature>
<dbReference type="GO" id="GO:0070677">
    <property type="term" value="F:rRNA (cytosine-2'-O-)-methyltransferase activity"/>
    <property type="evidence" value="ECO:0007669"/>
    <property type="project" value="UniProtKB-UniRule"/>
</dbReference>
<keyword evidence="1 6" id="KW-0963">Cytoplasm</keyword>
<dbReference type="SUPFAM" id="SSF53790">
    <property type="entry name" value="Tetrapyrrole methylase"/>
    <property type="match status" value="1"/>
</dbReference>
<gene>
    <name evidence="6 9" type="primary">rsmI</name>
    <name evidence="9" type="ORF">GCM10011571_25150</name>
</gene>
<dbReference type="InterPro" id="IPR014776">
    <property type="entry name" value="4pyrrole_Mease_sub2"/>
</dbReference>
<keyword evidence="2 6" id="KW-0698">rRNA processing</keyword>
<comment type="caution">
    <text evidence="9">The sequence shown here is derived from an EMBL/GenBank/DDBJ whole genome shotgun (WGS) entry which is preliminary data.</text>
</comment>
<reference evidence="9" key="1">
    <citation type="journal article" date="2014" name="Int. J. Syst. Evol. Microbiol.">
        <title>Complete genome sequence of Corynebacterium casei LMG S-19264T (=DSM 44701T), isolated from a smear-ripened cheese.</title>
        <authorList>
            <consortium name="US DOE Joint Genome Institute (JGI-PGF)"/>
            <person name="Walter F."/>
            <person name="Albersmeier A."/>
            <person name="Kalinowski J."/>
            <person name="Ruckert C."/>
        </authorList>
    </citation>
    <scope>NUCLEOTIDE SEQUENCE</scope>
    <source>
        <strain evidence="9">CGMCC 1.15179</strain>
    </source>
</reference>
<dbReference type="EMBL" id="BMHQ01000008">
    <property type="protein sequence ID" value="GGE22012.1"/>
    <property type="molecule type" value="Genomic_DNA"/>
</dbReference>
<dbReference type="PANTHER" id="PTHR46111">
    <property type="entry name" value="RIBOSOMAL RNA SMALL SUBUNIT METHYLTRANSFERASE I"/>
    <property type="match status" value="1"/>
</dbReference>
<reference evidence="9" key="2">
    <citation type="submission" date="2020-09" db="EMBL/GenBank/DDBJ databases">
        <authorList>
            <person name="Sun Q."/>
            <person name="Zhou Y."/>
        </authorList>
    </citation>
    <scope>NUCLEOTIDE SEQUENCE</scope>
    <source>
        <strain evidence="9">CGMCC 1.15179</strain>
    </source>
</reference>
<feature type="compositionally biased region" description="Basic and acidic residues" evidence="7">
    <location>
        <begin position="275"/>
        <end position="285"/>
    </location>
</feature>
<protein>
    <recommendedName>
        <fullName evidence="6">Ribosomal RNA small subunit methyltransferase I</fullName>
        <ecNumber evidence="6">2.1.1.198</ecNumber>
    </recommendedName>
    <alternativeName>
        <fullName evidence="6">16S rRNA 2'-O-ribose C1402 methyltransferase</fullName>
    </alternativeName>
    <alternativeName>
        <fullName evidence="6">rRNA (cytidine-2'-O-)-methyltransferase RsmI</fullName>
    </alternativeName>
</protein>
<dbReference type="HAMAP" id="MF_01877">
    <property type="entry name" value="16SrRNA_methyltr_I"/>
    <property type="match status" value="1"/>
</dbReference>
<dbReference type="Pfam" id="PF00590">
    <property type="entry name" value="TP_methylase"/>
    <property type="match status" value="1"/>
</dbReference>
<dbReference type="NCBIfam" id="TIGR00096">
    <property type="entry name" value="16S rRNA (cytidine(1402)-2'-O)-methyltransferase"/>
    <property type="match status" value="1"/>
</dbReference>
<dbReference type="FunFam" id="3.40.1010.10:FF:000007">
    <property type="entry name" value="Ribosomal RNA small subunit methyltransferase I"/>
    <property type="match status" value="1"/>
</dbReference>
<dbReference type="InterPro" id="IPR035996">
    <property type="entry name" value="4pyrrol_Methylase_sf"/>
</dbReference>
<dbReference type="InterPro" id="IPR000878">
    <property type="entry name" value="4pyrrol_Mease"/>
</dbReference>
<evidence type="ECO:0000256" key="1">
    <source>
        <dbReference type="ARBA" id="ARBA00022490"/>
    </source>
</evidence>
<keyword evidence="5 6" id="KW-0949">S-adenosyl-L-methionine</keyword>
<dbReference type="InterPro" id="IPR018063">
    <property type="entry name" value="SAM_MeTrfase_RsmI_CS"/>
</dbReference>
<evidence type="ECO:0000256" key="7">
    <source>
        <dbReference type="SAM" id="MobiDB-lite"/>
    </source>
</evidence>
<keyword evidence="10" id="KW-1185">Reference proteome</keyword>
<dbReference type="Gene3D" id="3.40.1010.10">
    <property type="entry name" value="Cobalt-precorrin-4 Transmethylase, Domain 1"/>
    <property type="match status" value="1"/>
</dbReference>
<name>A0A8J2VE43_9BACL</name>
<comment type="function">
    <text evidence="6">Catalyzes the 2'-O-methylation of the ribose of cytidine 1402 (C1402) in 16S rRNA.</text>
</comment>
<dbReference type="Gene3D" id="3.30.950.10">
    <property type="entry name" value="Methyltransferase, Cobalt-precorrin-4 Transmethylase, Domain 2"/>
    <property type="match status" value="1"/>
</dbReference>
<dbReference type="GO" id="GO:0005737">
    <property type="term" value="C:cytoplasm"/>
    <property type="evidence" value="ECO:0007669"/>
    <property type="project" value="UniProtKB-SubCell"/>
</dbReference>
<dbReference type="FunFam" id="3.30.950.10:FF:000002">
    <property type="entry name" value="Ribosomal RNA small subunit methyltransferase I"/>
    <property type="match status" value="1"/>
</dbReference>
<comment type="subcellular location">
    <subcellularLocation>
        <location evidence="6">Cytoplasm</location>
    </subcellularLocation>
</comment>
<comment type="similarity">
    <text evidence="6">Belongs to the methyltransferase superfamily. RsmI family.</text>
</comment>
<dbReference type="PROSITE" id="PS01296">
    <property type="entry name" value="RSMI"/>
    <property type="match status" value="1"/>
</dbReference>
<organism evidence="9 10">
    <name type="scientific">Marinithermofilum abyssi</name>
    <dbReference type="NCBI Taxonomy" id="1571185"/>
    <lineage>
        <taxon>Bacteria</taxon>
        <taxon>Bacillati</taxon>
        <taxon>Bacillota</taxon>
        <taxon>Bacilli</taxon>
        <taxon>Bacillales</taxon>
        <taxon>Thermoactinomycetaceae</taxon>
        <taxon>Marinithermofilum</taxon>
    </lineage>
</organism>
<feature type="domain" description="Tetrapyrrole methylase" evidence="8">
    <location>
        <begin position="14"/>
        <end position="211"/>
    </location>
</feature>
<dbReference type="Proteomes" id="UP000625210">
    <property type="component" value="Unassembled WGS sequence"/>
</dbReference>
<dbReference type="PIRSF" id="PIRSF005917">
    <property type="entry name" value="MTase_YraL"/>
    <property type="match status" value="1"/>
</dbReference>
<dbReference type="CDD" id="cd11648">
    <property type="entry name" value="RsmI"/>
    <property type="match status" value="1"/>
</dbReference>
<evidence type="ECO:0000256" key="6">
    <source>
        <dbReference type="HAMAP-Rule" id="MF_01877"/>
    </source>
</evidence>
<accession>A0A8J2VE43</accession>